<dbReference type="AlphaFoldDB" id="A0A375Z532"/>
<proteinExistence type="predicted"/>
<accession>A0A375Z532</accession>
<dbReference type="SUPFAM" id="SSF69118">
    <property type="entry name" value="AhpD-like"/>
    <property type="match status" value="1"/>
</dbReference>
<dbReference type="InterPro" id="IPR029032">
    <property type="entry name" value="AhpD-like"/>
</dbReference>
<evidence type="ECO:0000259" key="1">
    <source>
        <dbReference type="Pfam" id="PF02627"/>
    </source>
</evidence>
<dbReference type="InterPro" id="IPR004675">
    <property type="entry name" value="AhpD_core"/>
</dbReference>
<dbReference type="NCBIfam" id="TIGR00778">
    <property type="entry name" value="ahpD_dom"/>
    <property type="match status" value="1"/>
</dbReference>
<dbReference type="InterPro" id="IPR003779">
    <property type="entry name" value="CMD-like"/>
</dbReference>
<dbReference type="Pfam" id="PF02627">
    <property type="entry name" value="CMD"/>
    <property type="match status" value="1"/>
</dbReference>
<evidence type="ECO:0000313" key="3">
    <source>
        <dbReference type="Proteomes" id="UP000252015"/>
    </source>
</evidence>
<dbReference type="STRING" id="29313.BHQ16_20590"/>
<dbReference type="Proteomes" id="UP000252015">
    <property type="component" value="Unassembled WGS sequence"/>
</dbReference>
<organism evidence="2 3">
    <name type="scientific">Mycobacterium shimoidei</name>
    <dbReference type="NCBI Taxonomy" id="29313"/>
    <lineage>
        <taxon>Bacteria</taxon>
        <taxon>Bacillati</taxon>
        <taxon>Actinomycetota</taxon>
        <taxon>Actinomycetes</taxon>
        <taxon>Mycobacteriales</taxon>
        <taxon>Mycobacteriaceae</taxon>
        <taxon>Mycobacterium</taxon>
    </lineage>
</organism>
<dbReference type="EMBL" id="UEGW01000001">
    <property type="protein sequence ID" value="SRX96249.1"/>
    <property type="molecule type" value="Genomic_DNA"/>
</dbReference>
<keyword evidence="3" id="KW-1185">Reference proteome</keyword>
<dbReference type="PANTHER" id="PTHR34846">
    <property type="entry name" value="4-CARBOXYMUCONOLACTONE DECARBOXYLASE FAMILY PROTEIN (AFU_ORTHOLOGUE AFUA_6G11590)"/>
    <property type="match status" value="1"/>
</dbReference>
<protein>
    <recommendedName>
        <fullName evidence="1">Carboxymuconolactone decarboxylase-like domain-containing protein</fullName>
    </recommendedName>
</protein>
<dbReference type="Gene3D" id="1.20.1290.10">
    <property type="entry name" value="AhpD-like"/>
    <property type="match status" value="1"/>
</dbReference>
<dbReference type="RefSeq" id="WP_113964664.1">
    <property type="nucleotide sequence ID" value="NZ_UEGW01000001.1"/>
</dbReference>
<sequence length="155" mass="17124">MGTGHQRLDVNGVDREAYHAVLGMERYLAKSGLDPKLHELIKIRASQINGCAFCLDMHNRDARKAGEDQRRLDVLSAWREAPDLFTDPERAAVALTEAVTRIADEGVPDSVWSDVTAHFDEGGIVHLLMAIATINVWNRLAIATHQHLPDLPAPS</sequence>
<reference evidence="2 3" key="1">
    <citation type="submission" date="2018-05" db="EMBL/GenBank/DDBJ databases">
        <authorList>
            <consortium name="IHU Genomes"/>
        </authorList>
    </citation>
    <scope>NUCLEOTIDE SEQUENCE [LARGE SCALE GENOMIC DNA]</scope>
    <source>
        <strain evidence="2 3">P7336</strain>
    </source>
</reference>
<gene>
    <name evidence="2" type="ORF">MSP7336_04526</name>
</gene>
<dbReference type="GO" id="GO:0051920">
    <property type="term" value="F:peroxiredoxin activity"/>
    <property type="evidence" value="ECO:0007669"/>
    <property type="project" value="InterPro"/>
</dbReference>
<evidence type="ECO:0000313" key="2">
    <source>
        <dbReference type="EMBL" id="SRX96249.1"/>
    </source>
</evidence>
<name>A0A375Z532_MYCSH</name>
<dbReference type="PANTHER" id="PTHR34846:SF10">
    <property type="entry name" value="CYTOPLASMIC PROTEIN"/>
    <property type="match status" value="1"/>
</dbReference>
<feature type="domain" description="Carboxymuconolactone decarboxylase-like" evidence="1">
    <location>
        <begin position="16"/>
        <end position="97"/>
    </location>
</feature>